<dbReference type="Gene3D" id="3.30.1540.20">
    <property type="entry name" value="MutL, C-terminal domain, dimerisation subdomain"/>
    <property type="match status" value="1"/>
</dbReference>
<dbReference type="Pfam" id="PF01119">
    <property type="entry name" value="DNA_mis_repair"/>
    <property type="match status" value="1"/>
</dbReference>
<dbReference type="SUPFAM" id="SSF54211">
    <property type="entry name" value="Ribosomal protein S5 domain 2-like"/>
    <property type="match status" value="1"/>
</dbReference>
<dbReference type="InterPro" id="IPR038973">
    <property type="entry name" value="MutL/Mlh/Pms-like"/>
</dbReference>
<dbReference type="InterPro" id="IPR037198">
    <property type="entry name" value="MutL_C_sf"/>
</dbReference>
<dbReference type="EMBL" id="BARV01017152">
    <property type="protein sequence ID" value="GAI20166.1"/>
    <property type="molecule type" value="Genomic_DNA"/>
</dbReference>
<accession>X1MQ55</accession>
<dbReference type="Gene3D" id="3.30.230.10">
    <property type="match status" value="1"/>
</dbReference>
<dbReference type="SMART" id="SM01340">
    <property type="entry name" value="DNA_mis_repair"/>
    <property type="match status" value="1"/>
</dbReference>
<gene>
    <name evidence="3" type="ORF">S06H3_29287</name>
</gene>
<evidence type="ECO:0000313" key="3">
    <source>
        <dbReference type="EMBL" id="GAI20166.1"/>
    </source>
</evidence>
<dbReference type="AlphaFoldDB" id="X1MQ55"/>
<reference evidence="3" key="1">
    <citation type="journal article" date="2014" name="Front. Microbiol.">
        <title>High frequency of phylogenetically diverse reductive dehalogenase-homologous genes in deep subseafloor sedimentary metagenomes.</title>
        <authorList>
            <person name="Kawai M."/>
            <person name="Futagami T."/>
            <person name="Toyoda A."/>
            <person name="Takaki Y."/>
            <person name="Nishi S."/>
            <person name="Hori S."/>
            <person name="Arai W."/>
            <person name="Tsubouchi T."/>
            <person name="Morono Y."/>
            <person name="Uchiyama I."/>
            <person name="Ito T."/>
            <person name="Fujiyama A."/>
            <person name="Inagaki F."/>
            <person name="Takami H."/>
        </authorList>
    </citation>
    <scope>NUCLEOTIDE SEQUENCE</scope>
    <source>
        <strain evidence="3">Expedition CK06-06</strain>
    </source>
</reference>
<dbReference type="Gene3D" id="3.30.1370.100">
    <property type="entry name" value="MutL, C-terminal domain, regulatory subdomain"/>
    <property type="match status" value="1"/>
</dbReference>
<sequence length="284" mass="31652">LARPNRSYLSFFINRRWVRSPLLIRAAEEAYHGLLMDGKHPVVIINISLPAEEIDVNVHPTKAEVKFRQEQAAFASVEEAIKGALVRMPVATSATAKVVSFPATSRQQQSTWVVSEKEPTFVGPLPIPGLPVLRVMGQLANTYVIAEGPEGLYLVDQHAAHERILFERILAQWSRQEVEVQGLLQPITIELSPREEQILNTNKENLSQFGFTIEPFGSRSYLLRAVPAVAATTNTIEAIRTLLDNLASKEDATPWEEKIAESLACHSAIRAGQQLSNEEMRELI</sequence>
<name>X1MQ55_9ZZZZ</name>
<dbReference type="Pfam" id="PF08676">
    <property type="entry name" value="MutL_C"/>
    <property type="match status" value="1"/>
</dbReference>
<feature type="domain" description="DNA mismatch repair protein S5" evidence="2">
    <location>
        <begin position="1"/>
        <end position="86"/>
    </location>
</feature>
<dbReference type="InterPro" id="IPR013507">
    <property type="entry name" value="DNA_mismatch_S5_2-like"/>
</dbReference>
<evidence type="ECO:0008006" key="4">
    <source>
        <dbReference type="Google" id="ProtNLM"/>
    </source>
</evidence>
<dbReference type="InterPro" id="IPR042121">
    <property type="entry name" value="MutL_C_regsub"/>
</dbReference>
<dbReference type="GO" id="GO:0030983">
    <property type="term" value="F:mismatched DNA binding"/>
    <property type="evidence" value="ECO:0007669"/>
    <property type="project" value="InterPro"/>
</dbReference>
<feature type="domain" description="MutL C-terminal dimerisation" evidence="1">
    <location>
        <begin position="135"/>
        <end position="275"/>
    </location>
</feature>
<evidence type="ECO:0000259" key="2">
    <source>
        <dbReference type="SMART" id="SM01340"/>
    </source>
</evidence>
<comment type="caution">
    <text evidence="3">The sequence shown here is derived from an EMBL/GenBank/DDBJ whole genome shotgun (WGS) entry which is preliminary data.</text>
</comment>
<dbReference type="PANTHER" id="PTHR10073">
    <property type="entry name" value="DNA MISMATCH REPAIR PROTEIN MLH, PMS, MUTL"/>
    <property type="match status" value="1"/>
</dbReference>
<dbReference type="InterPro" id="IPR042120">
    <property type="entry name" value="MutL_C_dimsub"/>
</dbReference>
<proteinExistence type="predicted"/>
<dbReference type="InterPro" id="IPR014721">
    <property type="entry name" value="Ribsml_uS5_D2-typ_fold_subgr"/>
</dbReference>
<evidence type="ECO:0000259" key="1">
    <source>
        <dbReference type="SMART" id="SM00853"/>
    </source>
</evidence>
<dbReference type="CDD" id="cd00782">
    <property type="entry name" value="MutL_Trans"/>
    <property type="match status" value="1"/>
</dbReference>
<dbReference type="GO" id="GO:0005524">
    <property type="term" value="F:ATP binding"/>
    <property type="evidence" value="ECO:0007669"/>
    <property type="project" value="InterPro"/>
</dbReference>
<dbReference type="GO" id="GO:0006298">
    <property type="term" value="P:mismatch repair"/>
    <property type="evidence" value="ECO:0007669"/>
    <property type="project" value="InterPro"/>
</dbReference>
<feature type="non-terminal residue" evidence="3">
    <location>
        <position position="284"/>
    </location>
</feature>
<feature type="non-terminal residue" evidence="3">
    <location>
        <position position="1"/>
    </location>
</feature>
<organism evidence="3">
    <name type="scientific">marine sediment metagenome</name>
    <dbReference type="NCBI Taxonomy" id="412755"/>
    <lineage>
        <taxon>unclassified sequences</taxon>
        <taxon>metagenomes</taxon>
        <taxon>ecological metagenomes</taxon>
    </lineage>
</organism>
<dbReference type="PANTHER" id="PTHR10073:SF12">
    <property type="entry name" value="DNA MISMATCH REPAIR PROTEIN MLH1"/>
    <property type="match status" value="1"/>
</dbReference>
<dbReference type="InterPro" id="IPR014790">
    <property type="entry name" value="MutL_C"/>
</dbReference>
<dbReference type="GO" id="GO:0032300">
    <property type="term" value="C:mismatch repair complex"/>
    <property type="evidence" value="ECO:0007669"/>
    <property type="project" value="InterPro"/>
</dbReference>
<dbReference type="GO" id="GO:0140664">
    <property type="term" value="F:ATP-dependent DNA damage sensor activity"/>
    <property type="evidence" value="ECO:0007669"/>
    <property type="project" value="InterPro"/>
</dbReference>
<dbReference type="SUPFAM" id="SSF118116">
    <property type="entry name" value="DNA mismatch repair protein MutL"/>
    <property type="match status" value="1"/>
</dbReference>
<dbReference type="InterPro" id="IPR020568">
    <property type="entry name" value="Ribosomal_Su5_D2-typ_SF"/>
</dbReference>
<dbReference type="GO" id="GO:0016887">
    <property type="term" value="F:ATP hydrolysis activity"/>
    <property type="evidence" value="ECO:0007669"/>
    <property type="project" value="InterPro"/>
</dbReference>
<protein>
    <recommendedName>
        <fullName evidence="4">MutL C-terminal dimerisation domain-containing protein</fullName>
    </recommendedName>
</protein>
<dbReference type="SMART" id="SM00853">
    <property type="entry name" value="MutL_C"/>
    <property type="match status" value="1"/>
</dbReference>